<dbReference type="PANTHER" id="PTHR43318:SF1">
    <property type="entry name" value="POLYSACCHARIDE BIOSYNTHESIS PROTEIN EPSC-RELATED"/>
    <property type="match status" value="1"/>
</dbReference>
<dbReference type="InterPro" id="IPR036291">
    <property type="entry name" value="NAD(P)-bd_dom_sf"/>
</dbReference>
<protein>
    <submittedName>
        <fullName evidence="4">NAD-dependent epimerase/dehydratase family protein</fullName>
    </submittedName>
</protein>
<dbReference type="CDD" id="cd05237">
    <property type="entry name" value="UDP_invert_4-6DH_SDR_e"/>
    <property type="match status" value="1"/>
</dbReference>
<evidence type="ECO:0000313" key="4">
    <source>
        <dbReference type="EMBL" id="MXN67428.1"/>
    </source>
</evidence>
<dbReference type="Pfam" id="PF02719">
    <property type="entry name" value="Polysacc_synt_2"/>
    <property type="match status" value="1"/>
</dbReference>
<name>A0A7X3LYK8_9HYPH</name>
<feature type="transmembrane region" description="Helical" evidence="2">
    <location>
        <begin position="141"/>
        <end position="162"/>
    </location>
</feature>
<accession>A0A7X3LYK8</accession>
<keyword evidence="5" id="KW-1185">Reference proteome</keyword>
<keyword evidence="2" id="KW-0472">Membrane</keyword>
<feature type="transmembrane region" description="Helical" evidence="2">
    <location>
        <begin position="104"/>
        <end position="129"/>
    </location>
</feature>
<gene>
    <name evidence="4" type="ORF">GR183_21180</name>
</gene>
<dbReference type="SUPFAM" id="SSF51735">
    <property type="entry name" value="NAD(P)-binding Rossmann-fold domains"/>
    <property type="match status" value="1"/>
</dbReference>
<dbReference type="Gene3D" id="3.40.50.720">
    <property type="entry name" value="NAD(P)-binding Rossmann-like Domain"/>
    <property type="match status" value="2"/>
</dbReference>
<sequence length="745" mass="81777">MGREYNRKGQASRRVSVVEHISAELKASLTAIFSGEALKDWLNAQRKRNEGLLRRVRAKSLGIAKSVVRNYRLYILDLTLSAFALVFAAALRVGPQAFAADGEFARSIVFVTVVFVAICSVTFPVAGLYKRNWRYASILDYIILVRAVLIASIILTTCVFLYSRLAFVPRSVILIEIMALVPLLASVRLTFKHEDLKSIGHFTRTAEPDLRSVVPVLLVGAGDEADHYLRALQRDNSSSYCPVGLIDGSEAEIGTILRGVQILGTPPDFDGVVADLDSKGKRPRHVIFTAPVSSIDGADHVVKRAEELGMAVSRLNPATALRKTRNSEEFELRPIELTDLLERPQASLDVAALHRFIGGRRVLVTGAGGSIGSELTKQIAALGPSHLVVIDNCEFNLYSIDLELSENFPDVPRSAHLCDVRSVDRLNDVFSKHHPEFVFHTAALKHVPMVELNSCEGVYTNVLGTKNVAEAVMCWGALGMVQVSTDKVVNSTSIMGATKRLAELYCQALDLEGVSREGSPRFMTVRFGNVLGSSGSLIPLFKRQLARGGPLTVTHPDMKRFFMTIREAVELTLQASAYGLEKEIGQGEIFVLDMGEPIKIVDIARRMIRLAGLTPDEDVKIDFVGCRPGEKLFEELFDSSEERVSPPVPGVLGAVPKPVSLPELYDTFAKLEAAVANGDAAAIIDAIRLVLPNFRAEGPAQKHKKALAHRSNRNKLAVLEKRPTRKIRPVFEPRGTGEDSIRHTR</sequence>
<dbReference type="Proteomes" id="UP000433101">
    <property type="component" value="Unassembled WGS sequence"/>
</dbReference>
<evidence type="ECO:0000256" key="2">
    <source>
        <dbReference type="SAM" id="Phobius"/>
    </source>
</evidence>
<keyword evidence="2" id="KW-0812">Transmembrane</keyword>
<dbReference type="InterPro" id="IPR003869">
    <property type="entry name" value="Polysac_CapD-like"/>
</dbReference>
<feature type="transmembrane region" description="Helical" evidence="2">
    <location>
        <begin position="73"/>
        <end position="92"/>
    </location>
</feature>
<proteinExistence type="inferred from homology"/>
<dbReference type="PANTHER" id="PTHR43318">
    <property type="entry name" value="UDP-N-ACETYLGLUCOSAMINE 4,6-DEHYDRATASE"/>
    <property type="match status" value="1"/>
</dbReference>
<dbReference type="InterPro" id="IPR051203">
    <property type="entry name" value="Polysaccharide_Synthase-Rel"/>
</dbReference>
<comment type="caution">
    <text evidence="4">The sequence shown here is derived from an EMBL/GenBank/DDBJ whole genome shotgun (WGS) entry which is preliminary data.</text>
</comment>
<evidence type="ECO:0000256" key="1">
    <source>
        <dbReference type="ARBA" id="ARBA00007430"/>
    </source>
</evidence>
<dbReference type="AlphaFoldDB" id="A0A7X3LYK8"/>
<reference evidence="4 5" key="1">
    <citation type="submission" date="2019-12" db="EMBL/GenBank/DDBJ databases">
        <authorList>
            <person name="Li M."/>
        </authorList>
    </citation>
    <scope>NUCLEOTIDE SEQUENCE [LARGE SCALE GENOMIC DNA]</scope>
    <source>
        <strain evidence="4 5">GBMRC 2046</strain>
    </source>
</reference>
<evidence type="ECO:0000313" key="5">
    <source>
        <dbReference type="Proteomes" id="UP000433101"/>
    </source>
</evidence>
<comment type="similarity">
    <text evidence="1">Belongs to the polysaccharide synthase family.</text>
</comment>
<organism evidence="4 5">
    <name type="scientific">Stappia sediminis</name>
    <dbReference type="NCBI Taxonomy" id="2692190"/>
    <lineage>
        <taxon>Bacteria</taxon>
        <taxon>Pseudomonadati</taxon>
        <taxon>Pseudomonadota</taxon>
        <taxon>Alphaproteobacteria</taxon>
        <taxon>Hyphomicrobiales</taxon>
        <taxon>Stappiaceae</taxon>
        <taxon>Stappia</taxon>
    </lineage>
</organism>
<dbReference type="EMBL" id="WUMV01000010">
    <property type="protein sequence ID" value="MXN67428.1"/>
    <property type="molecule type" value="Genomic_DNA"/>
</dbReference>
<evidence type="ECO:0000259" key="3">
    <source>
        <dbReference type="Pfam" id="PF02719"/>
    </source>
</evidence>
<feature type="domain" description="Polysaccharide biosynthesis protein CapD-like" evidence="3">
    <location>
        <begin position="362"/>
        <end position="645"/>
    </location>
</feature>
<keyword evidence="2" id="KW-1133">Transmembrane helix</keyword>